<dbReference type="Pfam" id="PF13640">
    <property type="entry name" value="2OG-FeII_Oxy_3"/>
    <property type="match status" value="1"/>
</dbReference>
<evidence type="ECO:0000256" key="1">
    <source>
        <dbReference type="RuleBase" id="RU003682"/>
    </source>
</evidence>
<dbReference type="InterPro" id="IPR005123">
    <property type="entry name" value="Oxoglu/Fe-dep_dioxygenase_dom"/>
</dbReference>
<feature type="region of interest" description="Disordered" evidence="2">
    <location>
        <begin position="461"/>
        <end position="489"/>
    </location>
</feature>
<sequence>MSQTAASQSSGSEHDLSIFKRIYQRLLSLPQEKEGYKVQTNTRLAHTLDKLADSPFASFPLDPRSKWDFSIKVKGEEAGTLMNPDVSVLQKHATPSPFGRGEETGIDPSYKNGTELKARKLKLSAAEHQRVIDHIYWNLTSSVFLGKNLRIELYKLVICEAGGHFNWHRDSPHSDAHHGTVLLALNTEWEGGEFMLRHGGVEVNIDMHPTTIQNKSRPLVAAFYTDTEHKVMPVTNGVRLILQYDVEVIGERPPPERYNDDEKPLRLAALCAKRLESGKLVTATYAKPDDTLIQAVIDEIKELHDEGTNIVAFPLFHLYRRASVKREYLKGNDSALFDALKDQFDISVDTVLFYYDTTPWSVLRCVAYRYSTEIGQVKYPEEEFTDEYDDDSDEEESDIKDGYTYRHKKERVIKDAAFHIPRASAIEKILEQELAEWVGNERQKGEIRYYGAGMFVKPKNERLSSVHEREAMNDSDEDGGRAVKKRRVE</sequence>
<gene>
    <name evidence="4" type="ORF">AZE42_11846</name>
</gene>
<dbReference type="PANTHER" id="PTHR33099:SF11">
    <property type="entry name" value="FE2OG DIOXYGENASE DOMAIN-CONTAINING PROTEIN"/>
    <property type="match status" value="1"/>
</dbReference>
<evidence type="ECO:0000259" key="3">
    <source>
        <dbReference type="PROSITE" id="PS51471"/>
    </source>
</evidence>
<evidence type="ECO:0000256" key="2">
    <source>
        <dbReference type="SAM" id="MobiDB-lite"/>
    </source>
</evidence>
<dbReference type="OrthoDB" id="27483at2759"/>
<feature type="compositionally biased region" description="Basic and acidic residues" evidence="2">
    <location>
        <begin position="461"/>
        <end position="472"/>
    </location>
</feature>
<dbReference type="Proteomes" id="UP000183567">
    <property type="component" value="Unassembled WGS sequence"/>
</dbReference>
<protein>
    <recommendedName>
        <fullName evidence="3">Fe2OG dioxygenase domain-containing protein</fullName>
    </recommendedName>
</protein>
<feature type="domain" description="Fe2OG dioxygenase" evidence="3">
    <location>
        <begin position="139"/>
        <end position="248"/>
    </location>
</feature>
<dbReference type="GO" id="GO:0016491">
    <property type="term" value="F:oxidoreductase activity"/>
    <property type="evidence" value="ECO:0007669"/>
    <property type="project" value="UniProtKB-KW"/>
</dbReference>
<comment type="caution">
    <text evidence="4">The sequence shown here is derived from an EMBL/GenBank/DDBJ whole genome shotgun (WGS) entry which is preliminary data.</text>
</comment>
<comment type="similarity">
    <text evidence="1">Belongs to the iron/ascorbate-dependent oxidoreductase family.</text>
</comment>
<accession>A0A1J8Q4T1</accession>
<dbReference type="InterPro" id="IPR044862">
    <property type="entry name" value="Pro_4_hyd_alph_FE2OG_OXY"/>
</dbReference>
<keyword evidence="5" id="KW-1185">Reference proteome</keyword>
<evidence type="ECO:0000313" key="4">
    <source>
        <dbReference type="EMBL" id="OJA08729.1"/>
    </source>
</evidence>
<keyword evidence="1" id="KW-0408">Iron</keyword>
<dbReference type="Gene3D" id="2.60.120.620">
    <property type="entry name" value="q2cbj1_9rhob like domain"/>
    <property type="match status" value="1"/>
</dbReference>
<dbReference type="GO" id="GO:0046872">
    <property type="term" value="F:metal ion binding"/>
    <property type="evidence" value="ECO:0007669"/>
    <property type="project" value="UniProtKB-KW"/>
</dbReference>
<dbReference type="STRING" id="180088.A0A1J8Q4T1"/>
<dbReference type="PROSITE" id="PS51471">
    <property type="entry name" value="FE2OG_OXY"/>
    <property type="match status" value="1"/>
</dbReference>
<keyword evidence="1" id="KW-0560">Oxidoreductase</keyword>
<organism evidence="4 5">
    <name type="scientific">Rhizopogon vesiculosus</name>
    <dbReference type="NCBI Taxonomy" id="180088"/>
    <lineage>
        <taxon>Eukaryota</taxon>
        <taxon>Fungi</taxon>
        <taxon>Dikarya</taxon>
        <taxon>Basidiomycota</taxon>
        <taxon>Agaricomycotina</taxon>
        <taxon>Agaricomycetes</taxon>
        <taxon>Agaricomycetidae</taxon>
        <taxon>Boletales</taxon>
        <taxon>Suillineae</taxon>
        <taxon>Rhizopogonaceae</taxon>
        <taxon>Rhizopogon</taxon>
    </lineage>
</organism>
<evidence type="ECO:0000313" key="5">
    <source>
        <dbReference type="Proteomes" id="UP000183567"/>
    </source>
</evidence>
<name>A0A1J8Q4T1_9AGAM</name>
<dbReference type="EMBL" id="LVVM01006216">
    <property type="protein sequence ID" value="OJA08729.1"/>
    <property type="molecule type" value="Genomic_DNA"/>
</dbReference>
<keyword evidence="1" id="KW-0479">Metal-binding</keyword>
<dbReference type="PANTHER" id="PTHR33099">
    <property type="entry name" value="FE2OG DIOXYGENASE DOMAIN-CONTAINING PROTEIN"/>
    <property type="match status" value="1"/>
</dbReference>
<proteinExistence type="inferred from homology"/>
<reference evidence="4 5" key="1">
    <citation type="submission" date="2016-03" db="EMBL/GenBank/DDBJ databases">
        <title>Comparative genomics of the ectomycorrhizal sister species Rhizopogon vinicolor and Rhizopogon vesiculosus (Basidiomycota: Boletales) reveals a divergence of the mating type B locus.</title>
        <authorList>
            <person name="Mujic A.B."/>
            <person name="Kuo A."/>
            <person name="Tritt A."/>
            <person name="Lipzen A."/>
            <person name="Chen C."/>
            <person name="Johnson J."/>
            <person name="Sharma A."/>
            <person name="Barry K."/>
            <person name="Grigoriev I.V."/>
            <person name="Spatafora J.W."/>
        </authorList>
    </citation>
    <scope>NUCLEOTIDE SEQUENCE [LARGE SCALE GENOMIC DNA]</scope>
    <source>
        <strain evidence="4 5">AM-OR11-056</strain>
    </source>
</reference>
<dbReference type="AlphaFoldDB" id="A0A1J8Q4T1"/>